<dbReference type="Gene3D" id="3.30.870.10">
    <property type="entry name" value="Endonuclease Chain A"/>
    <property type="match status" value="3"/>
</dbReference>
<dbReference type="GO" id="GO:0004630">
    <property type="term" value="F:phospholipase D activity"/>
    <property type="evidence" value="ECO:0007669"/>
    <property type="project" value="UniProtKB-UniRule"/>
</dbReference>
<comment type="catalytic activity">
    <reaction evidence="5">
        <text>a 1,2-diacyl-sn-glycero-3-phosphocholine + H2O = a 1,2-diacyl-sn-glycero-3-phosphate + choline + H(+)</text>
        <dbReference type="Rhea" id="RHEA:14445"/>
        <dbReference type="ChEBI" id="CHEBI:15354"/>
        <dbReference type="ChEBI" id="CHEBI:15377"/>
        <dbReference type="ChEBI" id="CHEBI:15378"/>
        <dbReference type="ChEBI" id="CHEBI:57643"/>
        <dbReference type="ChEBI" id="CHEBI:58608"/>
        <dbReference type="EC" id="3.1.4.4"/>
    </reaction>
</comment>
<feature type="region of interest" description="Disordered" evidence="6">
    <location>
        <begin position="486"/>
        <end position="509"/>
    </location>
</feature>
<keyword evidence="3 5" id="KW-0442">Lipid degradation</keyword>
<reference evidence="8" key="1">
    <citation type="submission" date="2021-01" db="EMBL/GenBank/DDBJ databases">
        <title>Metabolic potential, ecology and presence of endohyphal bacteria is reflected in genomic diversity of Mucoromycotina.</title>
        <authorList>
            <person name="Muszewska A."/>
            <person name="Okrasinska A."/>
            <person name="Steczkiewicz K."/>
            <person name="Drgas O."/>
            <person name="Orlowska M."/>
            <person name="Perlinska-Lenart U."/>
            <person name="Aleksandrzak-Piekarczyk T."/>
            <person name="Szatraj K."/>
            <person name="Zielenkiewicz U."/>
            <person name="Pilsyk S."/>
            <person name="Malc E."/>
            <person name="Mieczkowski P."/>
            <person name="Kruszewska J.S."/>
            <person name="Biernat P."/>
            <person name="Pawlowska J."/>
        </authorList>
    </citation>
    <scope>NUCLEOTIDE SEQUENCE</scope>
    <source>
        <strain evidence="8">WA0000018081</strain>
    </source>
</reference>
<dbReference type="GO" id="GO:0006654">
    <property type="term" value="P:phosphatidic acid biosynthetic process"/>
    <property type="evidence" value="ECO:0007669"/>
    <property type="project" value="InterPro"/>
</dbReference>
<dbReference type="EC" id="3.1.4.4" evidence="5"/>
<dbReference type="Proteomes" id="UP000613177">
    <property type="component" value="Unassembled WGS sequence"/>
</dbReference>
<dbReference type="EMBL" id="JAEPRE010000251">
    <property type="protein sequence ID" value="KAG2229693.1"/>
    <property type="molecule type" value="Genomic_DNA"/>
</dbReference>
<dbReference type="InterPro" id="IPR001736">
    <property type="entry name" value="PLipase_D/transphosphatidylase"/>
</dbReference>
<evidence type="ECO:0000256" key="3">
    <source>
        <dbReference type="ARBA" id="ARBA00022963"/>
    </source>
</evidence>
<evidence type="ECO:0000256" key="6">
    <source>
        <dbReference type="SAM" id="MobiDB-lite"/>
    </source>
</evidence>
<keyword evidence="4" id="KW-0443">Lipid metabolism</keyword>
<keyword evidence="1" id="KW-0677">Repeat</keyword>
<evidence type="ECO:0000256" key="1">
    <source>
        <dbReference type="ARBA" id="ARBA00022737"/>
    </source>
</evidence>
<dbReference type="PIRSF" id="PIRSF009376">
    <property type="entry name" value="Phospholipase_D_euk"/>
    <property type="match status" value="1"/>
</dbReference>
<evidence type="ECO:0000256" key="5">
    <source>
        <dbReference type="PIRNR" id="PIRNR009376"/>
    </source>
</evidence>
<dbReference type="Pfam" id="PF00614">
    <property type="entry name" value="PLDc"/>
    <property type="match status" value="1"/>
</dbReference>
<sequence>MPVFSHLANKFKSKFRETVSSVVKNGDDNENEREEDYLAEGHRFSSFAPIRHEAMVKYFIDGHDYCWAVAEAIESATTVVFIEDWWLSPELYLKRPPAKFPEFRIDALLKRKAEQGVMIYIVVYKEVELALTLDSAHTKKALQDLHENIVGKCLQRHPDHAVGGTFFWSHHEKFVVVDNRIAFLGGIDLCYGRWDTHAHRLADFTTANPALEVFPGQDYSDARLRDFEFVKDWDMKLIDKTVIPRMPWHDISLCMLGQPVLDVARHFCDRWNFIKQSKSLDKQKAPFLKPPLGGYSSYQNFKIHLESRLLRSYHFDHHTSGIQGSCKVQVLRSSAEWSTGVELEHSIQNAYIDVINQAQHYVYIENQFFITATEKDENAIVKNLIGEAIVKRIIKAYQDQEKFKVFVLIPLMPAFPAELSTKDAATARLIMYYQYISICSGPNSIIEKLKSAGIENPEEYIRFYSLRSYDRINRPKMEEILARDAGLTPHKDGKPVPQHELESAKEKPLPPAGFVMPGRNSHASQSIAADAMSNHRHPITDEAWIDNKFSNEPHDKAAELQEVSDYVTEELYIHAKLLIADDRVVIMGSANLNDRSQCGDRDSEIAMITEDKDMIPSRMNGEPYRAGRFAATLRRQLWKEHLGLIDEEEIDTVTDAMLPLPVPQLDFTQTKEDHWVMDPLDEDTLVRWNNTAATNTKAFREVFHCVPDDTSNEYHKFYPDPEKINLGHVHDPTMSVHEVRQELNKIRGHLVEFPTKFLSFEDLQGEAIPFIGAKPFVAKNLGPLSSNVIRQQQPQHNYTTKPVITESAILNSFPRPNLQPTLQSSPSIYSLQMLKTMNPTQNCSNCSGPHSTDFCPC</sequence>
<dbReference type="SUPFAM" id="SSF56024">
    <property type="entry name" value="Phospholipase D/nuclease"/>
    <property type="match status" value="2"/>
</dbReference>
<gene>
    <name evidence="8" type="ORF">INT48_008080</name>
</gene>
<dbReference type="AlphaFoldDB" id="A0A8H7SKG2"/>
<evidence type="ECO:0000313" key="9">
    <source>
        <dbReference type="Proteomes" id="UP000613177"/>
    </source>
</evidence>
<accession>A0A8H7SKG2</accession>
<dbReference type="CDD" id="cd09141">
    <property type="entry name" value="PLDc_vPLD1_2_yPLD_like_2"/>
    <property type="match status" value="1"/>
</dbReference>
<keyword evidence="2 5" id="KW-0378">Hydrolase</keyword>
<feature type="domain" description="PLD phosphodiesterase" evidence="7">
    <location>
        <begin position="166"/>
        <end position="193"/>
    </location>
</feature>
<comment type="caution">
    <text evidence="8">The sequence shown here is derived from an EMBL/GenBank/DDBJ whole genome shotgun (WGS) entry which is preliminary data.</text>
</comment>
<dbReference type="SMART" id="SM00155">
    <property type="entry name" value="PLDc"/>
    <property type="match status" value="2"/>
</dbReference>
<dbReference type="Pfam" id="PF13091">
    <property type="entry name" value="PLDc_2"/>
    <property type="match status" value="1"/>
</dbReference>
<dbReference type="GO" id="GO:0009395">
    <property type="term" value="P:phospholipid catabolic process"/>
    <property type="evidence" value="ECO:0007669"/>
    <property type="project" value="TreeGrafter"/>
</dbReference>
<dbReference type="CDD" id="cd09138">
    <property type="entry name" value="PLDc_vPLD1_2_yPLD_like_1"/>
    <property type="match status" value="1"/>
</dbReference>
<evidence type="ECO:0000256" key="2">
    <source>
        <dbReference type="ARBA" id="ARBA00022801"/>
    </source>
</evidence>
<dbReference type="PANTHER" id="PTHR18896">
    <property type="entry name" value="PHOSPHOLIPASE D"/>
    <property type="match status" value="1"/>
</dbReference>
<feature type="compositionally biased region" description="Basic and acidic residues" evidence="6">
    <location>
        <begin position="489"/>
        <end position="508"/>
    </location>
</feature>
<evidence type="ECO:0000313" key="8">
    <source>
        <dbReference type="EMBL" id="KAG2229693.1"/>
    </source>
</evidence>
<dbReference type="InterPro" id="IPR025202">
    <property type="entry name" value="PLD-like_dom"/>
</dbReference>
<dbReference type="PANTHER" id="PTHR18896:SF186">
    <property type="entry name" value="PHOSPHOLIPASE D"/>
    <property type="match status" value="1"/>
</dbReference>
<dbReference type="PROSITE" id="PS50035">
    <property type="entry name" value="PLD"/>
    <property type="match status" value="2"/>
</dbReference>
<protein>
    <recommendedName>
        <fullName evidence="5">Phospholipase</fullName>
        <ecNumber evidence="5">3.1.4.4</ecNumber>
    </recommendedName>
</protein>
<dbReference type="InterPro" id="IPR015679">
    <property type="entry name" value="PLipase_D_fam"/>
</dbReference>
<proteinExistence type="inferred from homology"/>
<name>A0A8H7SKG2_9FUNG</name>
<organism evidence="8 9">
    <name type="scientific">Thamnidium elegans</name>
    <dbReference type="NCBI Taxonomy" id="101142"/>
    <lineage>
        <taxon>Eukaryota</taxon>
        <taxon>Fungi</taxon>
        <taxon>Fungi incertae sedis</taxon>
        <taxon>Mucoromycota</taxon>
        <taxon>Mucoromycotina</taxon>
        <taxon>Mucoromycetes</taxon>
        <taxon>Mucorales</taxon>
        <taxon>Mucorineae</taxon>
        <taxon>Mucoraceae</taxon>
        <taxon>Thamnidium</taxon>
    </lineage>
</organism>
<evidence type="ECO:0000256" key="4">
    <source>
        <dbReference type="ARBA" id="ARBA00023098"/>
    </source>
</evidence>
<evidence type="ECO:0000259" key="7">
    <source>
        <dbReference type="PROSITE" id="PS50035"/>
    </source>
</evidence>
<dbReference type="InterPro" id="IPR016555">
    <property type="entry name" value="PLipase_D_euk"/>
</dbReference>
<comment type="similarity">
    <text evidence="5">Belongs to the phospholipase D family.</text>
</comment>
<keyword evidence="9" id="KW-1185">Reference proteome</keyword>
<feature type="domain" description="PLD phosphodiesterase" evidence="7">
    <location>
        <begin position="569"/>
        <end position="596"/>
    </location>
</feature>
<dbReference type="GO" id="GO:0035556">
    <property type="term" value="P:intracellular signal transduction"/>
    <property type="evidence" value="ECO:0007669"/>
    <property type="project" value="InterPro"/>
</dbReference>